<dbReference type="SUPFAM" id="SSF51161">
    <property type="entry name" value="Trimeric LpxA-like enzymes"/>
    <property type="match status" value="1"/>
</dbReference>
<dbReference type="AlphaFoldDB" id="A0A1W6LJI7"/>
<evidence type="ECO:0000256" key="1">
    <source>
        <dbReference type="ARBA" id="ARBA00022679"/>
    </source>
</evidence>
<dbReference type="InterPro" id="IPR050065">
    <property type="entry name" value="GlmU-like"/>
</dbReference>
<evidence type="ECO:0000256" key="2">
    <source>
        <dbReference type="ARBA" id="ARBA00022695"/>
    </source>
</evidence>
<dbReference type="GO" id="GO:0003977">
    <property type="term" value="F:UDP-N-acetylglucosamine diphosphorylase activity"/>
    <property type="evidence" value="ECO:0007669"/>
    <property type="project" value="UniProtKB-EC"/>
</dbReference>
<evidence type="ECO:0000256" key="4">
    <source>
        <dbReference type="ARBA" id="ARBA00023315"/>
    </source>
</evidence>
<dbReference type="PANTHER" id="PTHR43584">
    <property type="entry name" value="NUCLEOTIDYL TRANSFERASE"/>
    <property type="match status" value="1"/>
</dbReference>
<dbReference type="GO" id="GO:0019134">
    <property type="term" value="F:glucosamine-1-phosphate N-acetyltransferase activity"/>
    <property type="evidence" value="ECO:0007669"/>
    <property type="project" value="UniProtKB-EC"/>
</dbReference>
<evidence type="ECO:0000313" key="8">
    <source>
        <dbReference type="Proteomes" id="UP000193334"/>
    </source>
</evidence>
<evidence type="ECO:0000256" key="5">
    <source>
        <dbReference type="ARBA" id="ARBA00048247"/>
    </source>
</evidence>
<keyword evidence="8" id="KW-1185">Reference proteome</keyword>
<accession>A0A1W6LJI7</accession>
<dbReference type="Gene3D" id="3.90.550.10">
    <property type="entry name" value="Spore Coat Polysaccharide Biosynthesis Protein SpsA, Chain A"/>
    <property type="match status" value="1"/>
</dbReference>
<name>A0A1W6LJI7_9BACT</name>
<dbReference type="KEGG" id="pbp:STSP1_00283"/>
<dbReference type="SUPFAM" id="SSF53448">
    <property type="entry name" value="Nucleotide-diphospho-sugar transferases"/>
    <property type="match status" value="1"/>
</dbReference>
<dbReference type="Proteomes" id="UP000193334">
    <property type="component" value="Chromosome"/>
</dbReference>
<protein>
    <submittedName>
        <fullName evidence="7">Bifunctional protein GlmU</fullName>
    </submittedName>
</protein>
<gene>
    <name evidence="7" type="primary">glmU</name>
    <name evidence="7" type="ORF">STSP1_00283</name>
</gene>
<reference evidence="8" key="1">
    <citation type="submission" date="2017-04" db="EMBL/GenBank/DDBJ databases">
        <title>Comparative genomics and description of representatives of a novel lineage of planctomycetes thriving in anoxic sediments.</title>
        <authorList>
            <person name="Spring S."/>
            <person name="Bunk B."/>
            <person name="Sproer C."/>
        </authorList>
    </citation>
    <scope>NUCLEOTIDE SEQUENCE [LARGE SCALE GENOMIC DNA]</scope>
    <source>
        <strain evidence="8">ST-PulAB-D4</strain>
    </source>
</reference>
<dbReference type="Gene3D" id="2.160.10.10">
    <property type="entry name" value="Hexapeptide repeat proteins"/>
    <property type="match status" value="1"/>
</dbReference>
<dbReference type="RefSeq" id="WP_118158556.1">
    <property type="nucleotide sequence ID" value="NZ_CP021023.1"/>
</dbReference>
<keyword evidence="3" id="KW-0511">Multifunctional enzyme</keyword>
<sequence>MKVICYAAMESPQCSPHTVNRPAAMLKALDKTVIEHNLLACGEAEEYIVFVGFEADKIIEKLGDEFNGVKVRFITASTNWNDCLTEVERSLFDTRQVLLFKCDSIYSKEDMQMLAADRNARLTCEGKEANAFSFDPAEVSISDDFQKCLRPVEVQDYCLPLRYPWNYLEANVELVRRLKVREIKGEIEDNVVIKGDVHIAEGTLIKSGTYIEGPVFIDSGCTVGPFAYIRKDTVLGKGVQAGRMEIYDSVLMDGFTSKHISYAAHSVLGENCNFGAGTITADYRHDGGNHTTLIENKKFDTGRRKLGAFIGDNVKTGIGTLIYPGRKLWPGTSSLPGEVIKKDRFNS</sequence>
<dbReference type="EMBL" id="CP021023">
    <property type="protein sequence ID" value="ARN55916.1"/>
    <property type="molecule type" value="Genomic_DNA"/>
</dbReference>
<proteinExistence type="predicted"/>
<keyword evidence="4" id="KW-0012">Acyltransferase</keyword>
<keyword evidence="2" id="KW-0548">Nucleotidyltransferase</keyword>
<keyword evidence="1" id="KW-0808">Transferase</keyword>
<dbReference type="InterPro" id="IPR029044">
    <property type="entry name" value="Nucleotide-diphossugar_trans"/>
</dbReference>
<comment type="catalytic activity">
    <reaction evidence="5">
        <text>alpha-D-glucosamine 1-phosphate + acetyl-CoA = N-acetyl-alpha-D-glucosamine 1-phosphate + CoA + H(+)</text>
        <dbReference type="Rhea" id="RHEA:13725"/>
        <dbReference type="ChEBI" id="CHEBI:15378"/>
        <dbReference type="ChEBI" id="CHEBI:57287"/>
        <dbReference type="ChEBI" id="CHEBI:57288"/>
        <dbReference type="ChEBI" id="CHEBI:57776"/>
        <dbReference type="ChEBI" id="CHEBI:58516"/>
        <dbReference type="EC" id="2.3.1.157"/>
    </reaction>
</comment>
<dbReference type="PANTHER" id="PTHR43584:SF8">
    <property type="entry name" value="N-ACETYLMURAMATE ALPHA-1-PHOSPHATE URIDYLYLTRANSFERASE"/>
    <property type="match status" value="1"/>
</dbReference>
<dbReference type="InterPro" id="IPR011004">
    <property type="entry name" value="Trimer_LpxA-like_sf"/>
</dbReference>
<organism evidence="7 8">
    <name type="scientific">Sedimentisphaera salicampi</name>
    <dbReference type="NCBI Taxonomy" id="1941349"/>
    <lineage>
        <taxon>Bacteria</taxon>
        <taxon>Pseudomonadati</taxon>
        <taxon>Planctomycetota</taxon>
        <taxon>Phycisphaerae</taxon>
        <taxon>Sedimentisphaerales</taxon>
        <taxon>Sedimentisphaeraceae</taxon>
        <taxon>Sedimentisphaera</taxon>
    </lineage>
</organism>
<dbReference type="STRING" id="1941349.STSP1_00283"/>
<evidence type="ECO:0000256" key="6">
    <source>
        <dbReference type="ARBA" id="ARBA00048493"/>
    </source>
</evidence>
<evidence type="ECO:0000313" key="7">
    <source>
        <dbReference type="EMBL" id="ARN55916.1"/>
    </source>
</evidence>
<evidence type="ECO:0000256" key="3">
    <source>
        <dbReference type="ARBA" id="ARBA00023268"/>
    </source>
</evidence>
<comment type="catalytic activity">
    <reaction evidence="6">
        <text>N-acetyl-alpha-D-glucosamine 1-phosphate + UTP + H(+) = UDP-N-acetyl-alpha-D-glucosamine + diphosphate</text>
        <dbReference type="Rhea" id="RHEA:13509"/>
        <dbReference type="ChEBI" id="CHEBI:15378"/>
        <dbReference type="ChEBI" id="CHEBI:33019"/>
        <dbReference type="ChEBI" id="CHEBI:46398"/>
        <dbReference type="ChEBI" id="CHEBI:57705"/>
        <dbReference type="ChEBI" id="CHEBI:57776"/>
        <dbReference type="EC" id="2.7.7.23"/>
    </reaction>
</comment>